<dbReference type="PANTHER" id="PTHR42743">
    <property type="entry name" value="AMINO-ACID AMINOTRANSFERASE"/>
    <property type="match status" value="1"/>
</dbReference>
<comment type="similarity">
    <text evidence="1">Belongs to the class-IV pyridoxal-phosphate-dependent aminotransferase family.</text>
</comment>
<gene>
    <name evidence="2" type="ORF">Sya03_14480</name>
</gene>
<proteinExistence type="inferred from homology"/>
<comment type="caution">
    <text evidence="2">The sequence shown here is derived from an EMBL/GenBank/DDBJ whole genome shotgun (WGS) entry which is preliminary data.</text>
</comment>
<dbReference type="Gene3D" id="3.30.470.10">
    <property type="match status" value="1"/>
</dbReference>
<evidence type="ECO:0000313" key="2">
    <source>
        <dbReference type="EMBL" id="GIJ02096.1"/>
    </source>
</evidence>
<keyword evidence="3" id="KW-1185">Reference proteome</keyword>
<dbReference type="EMBL" id="BOOY01000008">
    <property type="protein sequence ID" value="GIJ02096.1"/>
    <property type="molecule type" value="Genomic_DNA"/>
</dbReference>
<evidence type="ECO:0000256" key="1">
    <source>
        <dbReference type="ARBA" id="ARBA00009320"/>
    </source>
</evidence>
<sequence length="268" mass="27628">MLRAMTDRIVVVPGRGALPPGTPLVAGDDPAVLHGDGVFETVHVRSGVPWLLGEHLTRLARSADLLALDPPDLRDLAAQACALAPAPESALRLVVTRSAHWATISAVPPATLAERRAGVRVVTASLGVAAHGRPPWSLSAAKSLSYAANLAARRWAATQGADDVLWTSIEGYALEAPTANVVWLAEGELRTTPADTGILPGVTAAHLLAVAGLPAGERLATVPELAAADGIWLTSSLRGLAEVRALDGTARPASPWTARLLGALGFPA</sequence>
<organism evidence="2 3">
    <name type="scientific">Spirilliplanes yamanashiensis</name>
    <dbReference type="NCBI Taxonomy" id="42233"/>
    <lineage>
        <taxon>Bacteria</taxon>
        <taxon>Bacillati</taxon>
        <taxon>Actinomycetota</taxon>
        <taxon>Actinomycetes</taxon>
        <taxon>Micromonosporales</taxon>
        <taxon>Micromonosporaceae</taxon>
        <taxon>Spirilliplanes</taxon>
    </lineage>
</organism>
<dbReference type="InterPro" id="IPR001544">
    <property type="entry name" value="Aminotrans_IV"/>
</dbReference>
<dbReference type="InterPro" id="IPR050571">
    <property type="entry name" value="Class-IV_PLP-Dep_Aminotrnsfr"/>
</dbReference>
<protein>
    <submittedName>
        <fullName evidence="2">4-amino-4-deoxychorismate lyase</fullName>
    </submittedName>
</protein>
<keyword evidence="2" id="KW-0456">Lyase</keyword>
<dbReference type="AlphaFoldDB" id="A0A8J4DHS3"/>
<dbReference type="GO" id="GO:0005829">
    <property type="term" value="C:cytosol"/>
    <property type="evidence" value="ECO:0007669"/>
    <property type="project" value="TreeGrafter"/>
</dbReference>
<dbReference type="Gene3D" id="3.20.10.10">
    <property type="entry name" value="D-amino Acid Aminotransferase, subunit A, domain 2"/>
    <property type="match status" value="1"/>
</dbReference>
<dbReference type="PANTHER" id="PTHR42743:SF11">
    <property type="entry name" value="AMINODEOXYCHORISMATE LYASE"/>
    <property type="match status" value="1"/>
</dbReference>
<name>A0A8J4DHS3_9ACTN</name>
<dbReference type="GO" id="GO:0016829">
    <property type="term" value="F:lyase activity"/>
    <property type="evidence" value="ECO:0007669"/>
    <property type="project" value="UniProtKB-KW"/>
</dbReference>
<accession>A0A8J4DHS3</accession>
<dbReference type="GO" id="GO:0046394">
    <property type="term" value="P:carboxylic acid biosynthetic process"/>
    <property type="evidence" value="ECO:0007669"/>
    <property type="project" value="UniProtKB-ARBA"/>
</dbReference>
<dbReference type="InterPro" id="IPR043132">
    <property type="entry name" value="BCAT-like_C"/>
</dbReference>
<dbReference type="Pfam" id="PF01063">
    <property type="entry name" value="Aminotran_4"/>
    <property type="match status" value="1"/>
</dbReference>
<dbReference type="InterPro" id="IPR036038">
    <property type="entry name" value="Aminotransferase-like"/>
</dbReference>
<dbReference type="CDD" id="cd00449">
    <property type="entry name" value="PLPDE_IV"/>
    <property type="match status" value="1"/>
</dbReference>
<reference evidence="2" key="1">
    <citation type="submission" date="2021-01" db="EMBL/GenBank/DDBJ databases">
        <title>Whole genome shotgun sequence of Spirilliplanes yamanashiensis NBRC 15828.</title>
        <authorList>
            <person name="Komaki H."/>
            <person name="Tamura T."/>
        </authorList>
    </citation>
    <scope>NUCLEOTIDE SEQUENCE</scope>
    <source>
        <strain evidence="2">NBRC 15828</strain>
    </source>
</reference>
<dbReference type="InterPro" id="IPR043131">
    <property type="entry name" value="BCAT-like_N"/>
</dbReference>
<dbReference type="SUPFAM" id="SSF56752">
    <property type="entry name" value="D-aminoacid aminotransferase-like PLP-dependent enzymes"/>
    <property type="match status" value="1"/>
</dbReference>
<evidence type="ECO:0000313" key="3">
    <source>
        <dbReference type="Proteomes" id="UP000652013"/>
    </source>
</evidence>
<dbReference type="Proteomes" id="UP000652013">
    <property type="component" value="Unassembled WGS sequence"/>
</dbReference>